<dbReference type="Proteomes" id="UP000741013">
    <property type="component" value="Unassembled WGS sequence"/>
</dbReference>
<evidence type="ECO:0000256" key="3">
    <source>
        <dbReference type="SAM" id="MobiDB-lite"/>
    </source>
</evidence>
<keyword evidence="6" id="KW-1185">Reference proteome</keyword>
<keyword evidence="2" id="KW-0624">Polysaccharide degradation</keyword>
<keyword evidence="1" id="KW-0378">Hydrolase</keyword>
<dbReference type="Pfam" id="PF00041">
    <property type="entry name" value="fn3"/>
    <property type="match status" value="1"/>
</dbReference>
<evidence type="ECO:0000313" key="5">
    <source>
        <dbReference type="EMBL" id="MBP2185660.1"/>
    </source>
</evidence>
<dbReference type="SMART" id="SM00060">
    <property type="entry name" value="FN3"/>
    <property type="match status" value="1"/>
</dbReference>
<keyword evidence="2" id="KW-0119">Carbohydrate metabolism</keyword>
<dbReference type="PROSITE" id="PS50853">
    <property type="entry name" value="FN3"/>
    <property type="match status" value="1"/>
</dbReference>
<sequence>MVEPVRWRRRVPLWCTVTALAVVLGVALSGATKPGTEVDFLQSGHWVFNSALQVVFHLDGASGTLDAQAAMPGAEPGSQVVQGETGGYVVGGNRIVEFGKSDLEAKKSIATGTDERPVALEVAGGPYLVYRRAGRIVRLGDRLTTVPAGGGLGEPVVTTAGSLWVHQPAGGSICELARDADRLACPAGAPGGHTGGLTVVADRPVFVDTTTDTAHPIGADGLGPGTALGVDAPPDARFAATDVAGRIAVLDPPRRRVHLVDTGPARAAPVSVDLPAGDYAELASAGEAVVLLDRAKNSVLTYDSRGALKKNVPMPPGEPRLAKGEDSRVYVDSHDGGHVLVVGNDGDVRPVPVGGPPTPVAQPPPPPRQPQPSEAPPPSQSPKPPPPAKTQRQQPKSAPAQPQQAPANPASPPGAPPGVKATAGNAAITVNWGAAAPNGGAVREYHVSWSSSAGGGSKTVAGGTRSTALSGLSNGTTYTITVTAENVAGRGPGSGATGTPIAPERSITLSRGSPVTTIDDCSIPECAYMRVVAKGFDPGQSYTFVPHATATSYKGGSATKTAKADGSITFEAFHFDQIDETVWVTADGLKSNPIVWTKG</sequence>
<accession>A0ABS4Q3G6</accession>
<dbReference type="RefSeq" id="WP_209668515.1">
    <property type="nucleotide sequence ID" value="NZ_JAGGMS010000001.1"/>
</dbReference>
<keyword evidence="1" id="KW-0326">Glycosidase</keyword>
<proteinExistence type="predicted"/>
<dbReference type="EMBL" id="JAGGMS010000001">
    <property type="protein sequence ID" value="MBP2185660.1"/>
    <property type="molecule type" value="Genomic_DNA"/>
</dbReference>
<dbReference type="Gene3D" id="2.60.40.10">
    <property type="entry name" value="Immunoglobulins"/>
    <property type="match status" value="1"/>
</dbReference>
<evidence type="ECO:0000313" key="6">
    <source>
        <dbReference type="Proteomes" id="UP000741013"/>
    </source>
</evidence>
<dbReference type="InterPro" id="IPR013783">
    <property type="entry name" value="Ig-like_fold"/>
</dbReference>
<dbReference type="InterPro" id="IPR036116">
    <property type="entry name" value="FN3_sf"/>
</dbReference>
<dbReference type="InterPro" id="IPR003961">
    <property type="entry name" value="FN3_dom"/>
</dbReference>
<feature type="compositionally biased region" description="Pro residues" evidence="3">
    <location>
        <begin position="353"/>
        <end position="388"/>
    </location>
</feature>
<name>A0ABS4Q3G6_9PSEU</name>
<reference evidence="5 6" key="1">
    <citation type="submission" date="2021-03" db="EMBL/GenBank/DDBJ databases">
        <title>Sequencing the genomes of 1000 actinobacteria strains.</title>
        <authorList>
            <person name="Klenk H.-P."/>
        </authorList>
    </citation>
    <scope>NUCLEOTIDE SEQUENCE [LARGE SCALE GENOMIC DNA]</scope>
    <source>
        <strain evidence="5 6">DSM 45510</strain>
    </source>
</reference>
<organism evidence="5 6">
    <name type="scientific">Amycolatopsis magusensis</name>
    <dbReference type="NCBI Taxonomy" id="882444"/>
    <lineage>
        <taxon>Bacteria</taxon>
        <taxon>Bacillati</taxon>
        <taxon>Actinomycetota</taxon>
        <taxon>Actinomycetes</taxon>
        <taxon>Pseudonocardiales</taxon>
        <taxon>Pseudonocardiaceae</taxon>
        <taxon>Amycolatopsis</taxon>
    </lineage>
</organism>
<gene>
    <name evidence="5" type="ORF">JOM49_007186</name>
</gene>
<evidence type="ECO:0000256" key="2">
    <source>
        <dbReference type="ARBA" id="ARBA00023326"/>
    </source>
</evidence>
<protein>
    <recommendedName>
        <fullName evidence="4">Fibronectin type-III domain-containing protein</fullName>
    </recommendedName>
</protein>
<feature type="compositionally biased region" description="Low complexity" evidence="3">
    <location>
        <begin position="389"/>
        <end position="408"/>
    </location>
</feature>
<dbReference type="CDD" id="cd00063">
    <property type="entry name" value="FN3"/>
    <property type="match status" value="1"/>
</dbReference>
<feature type="compositionally biased region" description="Basic and acidic residues" evidence="3">
    <location>
        <begin position="320"/>
        <end position="337"/>
    </location>
</feature>
<feature type="region of interest" description="Disordered" evidence="3">
    <location>
        <begin position="308"/>
        <end position="422"/>
    </location>
</feature>
<evidence type="ECO:0000259" key="4">
    <source>
        <dbReference type="PROSITE" id="PS50853"/>
    </source>
</evidence>
<comment type="caution">
    <text evidence="5">The sequence shown here is derived from an EMBL/GenBank/DDBJ whole genome shotgun (WGS) entry which is preliminary data.</text>
</comment>
<feature type="domain" description="Fibronectin type-III" evidence="4">
    <location>
        <begin position="412"/>
        <end position="505"/>
    </location>
</feature>
<dbReference type="SUPFAM" id="SSF49265">
    <property type="entry name" value="Fibronectin type III"/>
    <property type="match status" value="1"/>
</dbReference>
<evidence type="ECO:0000256" key="1">
    <source>
        <dbReference type="ARBA" id="ARBA00023295"/>
    </source>
</evidence>